<protein>
    <recommendedName>
        <fullName evidence="4">DUF998 domain-containing protein</fullName>
    </recommendedName>
</protein>
<keyword evidence="3" id="KW-1185">Reference proteome</keyword>
<organism evidence="2 3">
    <name type="scientific">Zasmidium cellare ATCC 36951</name>
    <dbReference type="NCBI Taxonomy" id="1080233"/>
    <lineage>
        <taxon>Eukaryota</taxon>
        <taxon>Fungi</taxon>
        <taxon>Dikarya</taxon>
        <taxon>Ascomycota</taxon>
        <taxon>Pezizomycotina</taxon>
        <taxon>Dothideomycetes</taxon>
        <taxon>Dothideomycetidae</taxon>
        <taxon>Mycosphaerellales</taxon>
        <taxon>Mycosphaerellaceae</taxon>
        <taxon>Zasmidium</taxon>
    </lineage>
</organism>
<evidence type="ECO:0000313" key="3">
    <source>
        <dbReference type="Proteomes" id="UP000799537"/>
    </source>
</evidence>
<dbReference type="AlphaFoldDB" id="A0A6A6C9M9"/>
<name>A0A6A6C9M9_ZASCE</name>
<keyword evidence="1" id="KW-1133">Transmembrane helix</keyword>
<keyword evidence="1" id="KW-0472">Membrane</keyword>
<evidence type="ECO:0008006" key="4">
    <source>
        <dbReference type="Google" id="ProtNLM"/>
    </source>
</evidence>
<feature type="transmembrane region" description="Helical" evidence="1">
    <location>
        <begin position="73"/>
        <end position="93"/>
    </location>
</feature>
<dbReference type="EMBL" id="ML993612">
    <property type="protein sequence ID" value="KAF2162602.1"/>
    <property type="molecule type" value="Genomic_DNA"/>
</dbReference>
<feature type="transmembrane region" description="Helical" evidence="1">
    <location>
        <begin position="216"/>
        <end position="237"/>
    </location>
</feature>
<dbReference type="Proteomes" id="UP000799537">
    <property type="component" value="Unassembled WGS sequence"/>
</dbReference>
<dbReference type="GeneID" id="54571319"/>
<feature type="transmembrane region" description="Helical" evidence="1">
    <location>
        <begin position="142"/>
        <end position="163"/>
    </location>
</feature>
<dbReference type="OrthoDB" id="3638630at2759"/>
<evidence type="ECO:0000256" key="1">
    <source>
        <dbReference type="SAM" id="Phobius"/>
    </source>
</evidence>
<keyword evidence="1" id="KW-0812">Transmembrane</keyword>
<feature type="transmembrane region" description="Helical" evidence="1">
    <location>
        <begin position="113"/>
        <end position="130"/>
    </location>
</feature>
<accession>A0A6A6C9M9</accession>
<reference evidence="2" key="1">
    <citation type="journal article" date="2020" name="Stud. Mycol.">
        <title>101 Dothideomycetes genomes: a test case for predicting lifestyles and emergence of pathogens.</title>
        <authorList>
            <person name="Haridas S."/>
            <person name="Albert R."/>
            <person name="Binder M."/>
            <person name="Bloem J."/>
            <person name="Labutti K."/>
            <person name="Salamov A."/>
            <person name="Andreopoulos B."/>
            <person name="Baker S."/>
            <person name="Barry K."/>
            <person name="Bills G."/>
            <person name="Bluhm B."/>
            <person name="Cannon C."/>
            <person name="Castanera R."/>
            <person name="Culley D."/>
            <person name="Daum C."/>
            <person name="Ezra D."/>
            <person name="Gonzalez J."/>
            <person name="Henrissat B."/>
            <person name="Kuo A."/>
            <person name="Liang C."/>
            <person name="Lipzen A."/>
            <person name="Lutzoni F."/>
            <person name="Magnuson J."/>
            <person name="Mondo S."/>
            <person name="Nolan M."/>
            <person name="Ohm R."/>
            <person name="Pangilinan J."/>
            <person name="Park H.-J."/>
            <person name="Ramirez L."/>
            <person name="Alfaro M."/>
            <person name="Sun H."/>
            <person name="Tritt A."/>
            <person name="Yoshinaga Y."/>
            <person name="Zwiers L.-H."/>
            <person name="Turgeon B."/>
            <person name="Goodwin S."/>
            <person name="Spatafora J."/>
            <person name="Crous P."/>
            <person name="Grigoriev I."/>
        </authorList>
    </citation>
    <scope>NUCLEOTIDE SEQUENCE</scope>
    <source>
        <strain evidence="2">ATCC 36951</strain>
    </source>
</reference>
<evidence type="ECO:0000313" key="2">
    <source>
        <dbReference type="EMBL" id="KAF2162602.1"/>
    </source>
</evidence>
<dbReference type="RefSeq" id="XP_033663491.1">
    <property type="nucleotide sequence ID" value="XM_033818047.1"/>
</dbReference>
<gene>
    <name evidence="2" type="ORF">M409DRAFT_68921</name>
</gene>
<feature type="transmembrane region" description="Helical" evidence="1">
    <location>
        <begin position="175"/>
        <end position="196"/>
    </location>
</feature>
<sequence>MPPQTRTPLLPTLLLIAAPLTWPIFEYYSIQGFAHSQPTYNILIESLTDLGINYRQVHELKHYNVTSLRHGTINFLFLLAGTLFGLAQLGLFWGSRHRATTQGLAFVRRLRTVLTLVYVAGMVLFAQVHGGPRERVWKIAGWHWMGLGMAAIAGNLNSILVAAVPAQVHEVERSVVYRVGSGVLGTAGLYSFYRWAFTLGEWNYLTQLGLWERGCFYPVLAWEALAGVAFLVGRFGGGDGVAKGKGKRA</sequence>
<proteinExistence type="predicted"/>